<accession>A0AA49IWK8</accession>
<dbReference type="Gene3D" id="3.30.1490.340">
    <property type="match status" value="1"/>
</dbReference>
<evidence type="ECO:0000259" key="1">
    <source>
        <dbReference type="Pfam" id="PF18505"/>
    </source>
</evidence>
<organism evidence="2">
    <name type="scientific">Candidatus Nitricoxidivorans perseverans</name>
    <dbReference type="NCBI Taxonomy" id="2975601"/>
    <lineage>
        <taxon>Bacteria</taxon>
        <taxon>Pseudomonadati</taxon>
        <taxon>Pseudomonadota</taxon>
        <taxon>Betaproteobacteria</taxon>
        <taxon>Nitrosomonadales</taxon>
        <taxon>Sterolibacteriaceae</taxon>
        <taxon>Candidatus Nitricoxidivorans</taxon>
    </lineage>
</organism>
<dbReference type="InterPro" id="IPR041145">
    <property type="entry name" value="DUF5619"/>
</dbReference>
<feature type="domain" description="DUF5619" evidence="1">
    <location>
        <begin position="50"/>
        <end position="132"/>
    </location>
</feature>
<dbReference type="KEGG" id="npv:OHM77_07515"/>
<dbReference type="Proteomes" id="UP001234916">
    <property type="component" value="Chromosome"/>
</dbReference>
<dbReference type="EMBL" id="CP107246">
    <property type="protein sequence ID" value="WIM04558.1"/>
    <property type="molecule type" value="Genomic_DNA"/>
</dbReference>
<proteinExistence type="predicted"/>
<protein>
    <submittedName>
        <fullName evidence="2">AF1514 family protein</fullName>
    </submittedName>
</protein>
<reference evidence="2" key="1">
    <citation type="journal article" date="2023" name="Nat. Microbiol.">
        <title>Enrichment and characterization of a nitric oxide-reducing microbial community in a continuous bioreactor.</title>
        <authorList>
            <person name="Garrido-Amador P."/>
            <person name="Stortenbeker N."/>
            <person name="Wessels H.J.C.T."/>
            <person name="Speth D.R."/>
            <person name="Garcia-Heredia I."/>
            <person name="Kartal B."/>
        </authorList>
    </citation>
    <scope>NUCLEOTIDE SEQUENCE</scope>
    <source>
        <strain evidence="2">MAG1</strain>
    </source>
</reference>
<gene>
    <name evidence="2" type="ORF">OHM77_07515</name>
</gene>
<dbReference type="Pfam" id="PF18505">
    <property type="entry name" value="DUF5619"/>
    <property type="match status" value="1"/>
</dbReference>
<evidence type="ECO:0000313" key="2">
    <source>
        <dbReference type="EMBL" id="WIM04558.1"/>
    </source>
</evidence>
<dbReference type="Pfam" id="PF11809">
    <property type="entry name" value="DUF3330"/>
    <property type="match status" value="1"/>
</dbReference>
<dbReference type="AlphaFoldDB" id="A0AA49IWK8"/>
<sequence>MDESKPAVACNVCLKEIPRSVAKSEEGSDRVYYFCGDTCYQEWLATPDVREVSLAVGGLPLEFEVGQELAKAAARSLDKEATLIAWYDRKQGKESPQRYECHENKPGWLAYAEGHGGNFKVDINQGEYIFVFVTQS</sequence>
<name>A0AA49IWK8_9PROT</name>
<dbReference type="InterPro" id="IPR021767">
    <property type="entry name" value="TnpM"/>
</dbReference>